<dbReference type="InterPro" id="IPR012132">
    <property type="entry name" value="GMC_OxRdtase"/>
</dbReference>
<evidence type="ECO:0000313" key="7">
    <source>
        <dbReference type="EMBL" id="MBB4279633.1"/>
    </source>
</evidence>
<dbReference type="InterPro" id="IPR000172">
    <property type="entry name" value="GMC_OxRdtase_N"/>
</dbReference>
<evidence type="ECO:0000256" key="4">
    <source>
        <dbReference type="ARBA" id="ARBA00022827"/>
    </source>
</evidence>
<evidence type="ECO:0000313" key="8">
    <source>
        <dbReference type="Proteomes" id="UP000533641"/>
    </source>
</evidence>
<comment type="similarity">
    <text evidence="2 5">Belongs to the GMC oxidoreductase family.</text>
</comment>
<dbReference type="AlphaFoldDB" id="A0A7W6RX89"/>
<comment type="caution">
    <text evidence="7">The sequence shown here is derived from an EMBL/GenBank/DDBJ whole genome shotgun (WGS) entry which is preliminary data.</text>
</comment>
<evidence type="ECO:0000256" key="2">
    <source>
        <dbReference type="ARBA" id="ARBA00010790"/>
    </source>
</evidence>
<feature type="non-terminal residue" evidence="7">
    <location>
        <position position="244"/>
    </location>
</feature>
<sequence>MTPDTHDQYAPESSLNPRGEFGDVFDFIVCGSGSSGSVVAARLAEDGTASVLLLEAGGDDAAETVSNPAQWPLNLGTSRDWGFVGQPAPGLNGRRLPLSMGKGLGGGSSINVLVWARGHKGDWDHFAAEAGDDAWGYQSILGYYRRIENWQGAPDPARRGVGGPAYVAQPQVPQPVAEAMLRAASTIGIPVYDSPNGEMMEGPGGASIAELRIRDGKRESVFGSYVRPLLSQPNLTVLTDALVT</sequence>
<dbReference type="PANTHER" id="PTHR11552">
    <property type="entry name" value="GLUCOSE-METHANOL-CHOLINE GMC OXIDOREDUCTASE"/>
    <property type="match status" value="1"/>
</dbReference>
<dbReference type="PROSITE" id="PS00623">
    <property type="entry name" value="GMC_OXRED_1"/>
    <property type="match status" value="1"/>
</dbReference>
<dbReference type="GO" id="GO:0016614">
    <property type="term" value="F:oxidoreductase activity, acting on CH-OH group of donors"/>
    <property type="evidence" value="ECO:0007669"/>
    <property type="project" value="InterPro"/>
</dbReference>
<comment type="cofactor">
    <cofactor evidence="1">
        <name>FAD</name>
        <dbReference type="ChEBI" id="CHEBI:57692"/>
    </cofactor>
</comment>
<name>A0A7W6RX89_9HYPH</name>
<dbReference type="EMBL" id="JACIGM010000033">
    <property type="protein sequence ID" value="MBB4279633.1"/>
    <property type="molecule type" value="Genomic_DNA"/>
</dbReference>
<evidence type="ECO:0000256" key="5">
    <source>
        <dbReference type="RuleBase" id="RU003968"/>
    </source>
</evidence>
<organism evidence="7 8">
    <name type="scientific">Rhizobium mongolense</name>
    <dbReference type="NCBI Taxonomy" id="57676"/>
    <lineage>
        <taxon>Bacteria</taxon>
        <taxon>Pseudomonadati</taxon>
        <taxon>Pseudomonadota</taxon>
        <taxon>Alphaproteobacteria</taxon>
        <taxon>Hyphomicrobiales</taxon>
        <taxon>Rhizobiaceae</taxon>
        <taxon>Rhizobium/Agrobacterium group</taxon>
        <taxon>Rhizobium</taxon>
    </lineage>
</organism>
<dbReference type="InterPro" id="IPR036188">
    <property type="entry name" value="FAD/NAD-bd_sf"/>
</dbReference>
<dbReference type="GO" id="GO:0050660">
    <property type="term" value="F:flavin adenine dinucleotide binding"/>
    <property type="evidence" value="ECO:0007669"/>
    <property type="project" value="InterPro"/>
</dbReference>
<dbReference type="Pfam" id="PF00732">
    <property type="entry name" value="GMC_oxred_N"/>
    <property type="match status" value="1"/>
</dbReference>
<feature type="domain" description="Glucose-methanol-choline oxidoreductase N-terminal" evidence="6">
    <location>
        <begin position="101"/>
        <end position="124"/>
    </location>
</feature>
<dbReference type="PANTHER" id="PTHR11552:SF147">
    <property type="entry name" value="CHOLINE DEHYDROGENASE, MITOCHONDRIAL"/>
    <property type="match status" value="1"/>
</dbReference>
<gene>
    <name evidence="7" type="ORF">GGE12_007452</name>
</gene>
<evidence type="ECO:0000256" key="3">
    <source>
        <dbReference type="ARBA" id="ARBA00022630"/>
    </source>
</evidence>
<evidence type="ECO:0000256" key="1">
    <source>
        <dbReference type="ARBA" id="ARBA00001974"/>
    </source>
</evidence>
<accession>A0A7W6RX89</accession>
<evidence type="ECO:0000259" key="6">
    <source>
        <dbReference type="PROSITE" id="PS00623"/>
    </source>
</evidence>
<proteinExistence type="inferred from homology"/>
<protein>
    <submittedName>
        <fullName evidence="7">Choline dehydrogenase-like flavoprotein</fullName>
    </submittedName>
</protein>
<dbReference type="SUPFAM" id="SSF51905">
    <property type="entry name" value="FAD/NAD(P)-binding domain"/>
    <property type="match status" value="1"/>
</dbReference>
<keyword evidence="4 5" id="KW-0274">FAD</keyword>
<dbReference type="Gene3D" id="3.30.560.10">
    <property type="entry name" value="Glucose Oxidase, domain 3"/>
    <property type="match status" value="1"/>
</dbReference>
<dbReference type="Gene3D" id="3.50.50.60">
    <property type="entry name" value="FAD/NAD(P)-binding domain"/>
    <property type="match status" value="1"/>
</dbReference>
<keyword evidence="3 5" id="KW-0285">Flavoprotein</keyword>
<dbReference type="Proteomes" id="UP000533641">
    <property type="component" value="Unassembled WGS sequence"/>
</dbReference>
<dbReference type="RefSeq" id="WP_183931272.1">
    <property type="nucleotide sequence ID" value="NZ_JACIGM010000033.1"/>
</dbReference>
<reference evidence="7 8" key="1">
    <citation type="submission" date="2020-08" db="EMBL/GenBank/DDBJ databases">
        <title>Genomic Encyclopedia of Type Strains, Phase IV (KMG-V): Genome sequencing to study the core and pangenomes of soil and plant-associated prokaryotes.</title>
        <authorList>
            <person name="Whitman W."/>
        </authorList>
    </citation>
    <scope>NUCLEOTIDE SEQUENCE [LARGE SCALE GENOMIC DNA]</scope>
    <source>
        <strain evidence="7 8">SEMIA 402</strain>
    </source>
</reference>